<dbReference type="GO" id="GO:0016807">
    <property type="term" value="F:cysteine-type carboxypeptidase activity"/>
    <property type="evidence" value="ECO:0007669"/>
    <property type="project" value="TreeGrafter"/>
</dbReference>
<dbReference type="EMBL" id="JEMT01015914">
    <property type="protein sequence ID" value="EXX71805.1"/>
    <property type="molecule type" value="Genomic_DNA"/>
</dbReference>
<feature type="region of interest" description="Disordered" evidence="1">
    <location>
        <begin position="1"/>
        <end position="28"/>
    </location>
</feature>
<dbReference type="Proteomes" id="UP000022910">
    <property type="component" value="Unassembled WGS sequence"/>
</dbReference>
<dbReference type="GO" id="GO:0005829">
    <property type="term" value="C:cytosol"/>
    <property type="evidence" value="ECO:0007669"/>
    <property type="project" value="TreeGrafter"/>
</dbReference>
<evidence type="ECO:0000313" key="3">
    <source>
        <dbReference type="EMBL" id="EXX71805.1"/>
    </source>
</evidence>
<dbReference type="GO" id="GO:0071108">
    <property type="term" value="P:protein K48-linked deubiquitination"/>
    <property type="evidence" value="ECO:0007669"/>
    <property type="project" value="TreeGrafter"/>
</dbReference>
<dbReference type="PANTHER" id="PTHR18063:SF6">
    <property type="entry name" value="UBIQUITIN CARBOXYL-TERMINAL HYDROLASE"/>
    <property type="match status" value="1"/>
</dbReference>
<dbReference type="GO" id="GO:1990380">
    <property type="term" value="F:K48-linked deubiquitinase activity"/>
    <property type="evidence" value="ECO:0007669"/>
    <property type="project" value="InterPro"/>
</dbReference>
<gene>
    <name evidence="3" type="ORF">RirG_075210</name>
</gene>
<evidence type="ECO:0000256" key="1">
    <source>
        <dbReference type="SAM" id="MobiDB-lite"/>
    </source>
</evidence>
<dbReference type="GO" id="GO:0004843">
    <property type="term" value="F:cysteine-type deubiquitinase activity"/>
    <property type="evidence" value="ECO:0007669"/>
    <property type="project" value="InterPro"/>
</dbReference>
<feature type="domain" description="MINDY deubiquitinase" evidence="2">
    <location>
        <begin position="41"/>
        <end position="130"/>
    </location>
</feature>
<name>A0A015JWU1_RHIIW</name>
<dbReference type="InterPro" id="IPR007518">
    <property type="entry name" value="MINDY"/>
</dbReference>
<dbReference type="GO" id="GO:0071944">
    <property type="term" value="C:cell periphery"/>
    <property type="evidence" value="ECO:0007669"/>
    <property type="project" value="TreeGrafter"/>
</dbReference>
<dbReference type="HOGENOM" id="CLU_022566_1_1_1"/>
<dbReference type="SMR" id="A0A015JWU1"/>
<feature type="compositionally biased region" description="Basic and acidic residues" evidence="1">
    <location>
        <begin position="484"/>
        <end position="496"/>
    </location>
</feature>
<reference evidence="3 4" key="1">
    <citation type="submission" date="2014-02" db="EMBL/GenBank/DDBJ databases">
        <title>Single nucleus genome sequencing reveals high similarity among nuclei of an endomycorrhizal fungus.</title>
        <authorList>
            <person name="Lin K."/>
            <person name="Geurts R."/>
            <person name="Zhang Z."/>
            <person name="Limpens E."/>
            <person name="Saunders D.G."/>
            <person name="Mu D."/>
            <person name="Pang E."/>
            <person name="Cao H."/>
            <person name="Cha H."/>
            <person name="Lin T."/>
            <person name="Zhou Q."/>
            <person name="Shang Y."/>
            <person name="Li Y."/>
            <person name="Ivanov S."/>
            <person name="Sharma T."/>
            <person name="Velzen R.V."/>
            <person name="Ruijter N.D."/>
            <person name="Aanen D.K."/>
            <person name="Win J."/>
            <person name="Kamoun S."/>
            <person name="Bisseling T."/>
            <person name="Huang S."/>
        </authorList>
    </citation>
    <scope>NUCLEOTIDE SEQUENCE [LARGE SCALE GENOMIC DNA]</scope>
    <source>
        <strain evidence="4">DAOM197198w</strain>
    </source>
</reference>
<accession>A0A015JWU1</accession>
<dbReference type="InterPro" id="IPR033979">
    <property type="entry name" value="MINDY_domain"/>
</dbReference>
<feature type="domain" description="MINDY deubiquitinase" evidence="2">
    <location>
        <begin position="185"/>
        <end position="396"/>
    </location>
</feature>
<feature type="compositionally biased region" description="Basic and acidic residues" evidence="1">
    <location>
        <begin position="438"/>
        <end position="463"/>
    </location>
</feature>
<dbReference type="OMA" id="HTRFSNE"/>
<dbReference type="STRING" id="1432141.A0A015JWU1"/>
<organism evidence="3 4">
    <name type="scientific">Rhizophagus irregularis (strain DAOM 197198w)</name>
    <name type="common">Glomus intraradices</name>
    <dbReference type="NCBI Taxonomy" id="1432141"/>
    <lineage>
        <taxon>Eukaryota</taxon>
        <taxon>Fungi</taxon>
        <taxon>Fungi incertae sedis</taxon>
        <taxon>Mucoromycota</taxon>
        <taxon>Glomeromycotina</taxon>
        <taxon>Glomeromycetes</taxon>
        <taxon>Glomerales</taxon>
        <taxon>Glomeraceae</taxon>
        <taxon>Rhizophagus</taxon>
    </lineage>
</organism>
<feature type="region of interest" description="Disordered" evidence="1">
    <location>
        <begin position="435"/>
        <end position="496"/>
    </location>
</feature>
<proteinExistence type="predicted"/>
<evidence type="ECO:0000313" key="4">
    <source>
        <dbReference type="Proteomes" id="UP000022910"/>
    </source>
</evidence>
<dbReference type="Pfam" id="PF04424">
    <property type="entry name" value="MINDY_DUB"/>
    <property type="match status" value="2"/>
</dbReference>
<protein>
    <recommendedName>
        <fullName evidence="2">MINDY deubiquitinase domain-containing protein</fullName>
    </recommendedName>
</protein>
<dbReference type="OrthoDB" id="10261212at2759"/>
<dbReference type="AlphaFoldDB" id="A0A015JWU1"/>
<sequence length="496" mass="55359">MTEIESSNPVQTPQTKGKSKAVEEDTNVGRKPISTNKVAVEYQLKAIEWIEPSSGELRKLKVITQNENGPCPLLALCNVLLLRGDIKIKPYDRSSVTYDFLVELLGDYLLKSIPQGEVEIRNGLQVTNGKSSQNQEETKLQSDNVSNGVEDLTNKVQQVTLENGVAEDKENEQINKNNGEVDIIRPSLLDYHHTLNTALSIIPSLQTGLDVNVHFNSIHGFEPTAELSVFDVFHVDLVHGWVVDPQDEETWNVVVGKCGSYNKAVECVVGGDSVSKGIVVESSNKASNNGFEDSKSSLNEDDNIRVRDALITSQFLDSTATQLTYHGLLSLSETLPPGHLCTFFRNNHFSTLYKHPETSVLYILVTDAGFVHERSVVWESLIDVDQNASEFVNGQFKKGEATGGDYVDVVEEHQDLTGGGDQDYALALSLQQEEEREAEYRRQKESQRKQQESQRRRQEETQGRKNHHESTSQISTSSTFTTSSEKEKKKDKCIIS</sequence>
<dbReference type="PANTHER" id="PTHR18063">
    <property type="entry name" value="NF-E2 INDUCIBLE PROTEIN"/>
    <property type="match status" value="1"/>
</dbReference>
<comment type="caution">
    <text evidence="3">The sequence shown here is derived from an EMBL/GenBank/DDBJ whole genome shotgun (WGS) entry which is preliminary data.</text>
</comment>
<feature type="compositionally biased region" description="Polar residues" evidence="1">
    <location>
        <begin position="1"/>
        <end position="16"/>
    </location>
</feature>
<keyword evidence="4" id="KW-1185">Reference proteome</keyword>
<evidence type="ECO:0000259" key="2">
    <source>
        <dbReference type="Pfam" id="PF04424"/>
    </source>
</evidence>
<feature type="compositionally biased region" description="Low complexity" evidence="1">
    <location>
        <begin position="471"/>
        <end position="483"/>
    </location>
</feature>